<feature type="region of interest" description="Disordered" evidence="1">
    <location>
        <begin position="131"/>
        <end position="150"/>
    </location>
</feature>
<evidence type="ECO:0000313" key="2">
    <source>
        <dbReference type="EMBL" id="EAY28352.1"/>
    </source>
</evidence>
<evidence type="ECO:0000256" key="1">
    <source>
        <dbReference type="SAM" id="MobiDB-lite"/>
    </source>
</evidence>
<feature type="compositionally biased region" description="Low complexity" evidence="1">
    <location>
        <begin position="88"/>
        <end position="98"/>
    </location>
</feature>
<dbReference type="RefSeq" id="WP_002698051.1">
    <property type="nucleotide sequence ID" value="NZ_AAWS01000016.1"/>
</dbReference>
<feature type="region of interest" description="Disordered" evidence="1">
    <location>
        <begin position="83"/>
        <end position="105"/>
    </location>
</feature>
<comment type="caution">
    <text evidence="2">The sequence shown here is derived from an EMBL/GenBank/DDBJ whole genome shotgun (WGS) entry which is preliminary data.</text>
</comment>
<gene>
    <name evidence="2" type="ORF">M23134_03904</name>
</gene>
<protein>
    <submittedName>
        <fullName evidence="2">Uncharacterized protein</fullName>
    </submittedName>
</protein>
<organism evidence="2 3">
    <name type="scientific">Microscilla marina ATCC 23134</name>
    <dbReference type="NCBI Taxonomy" id="313606"/>
    <lineage>
        <taxon>Bacteria</taxon>
        <taxon>Pseudomonadati</taxon>
        <taxon>Bacteroidota</taxon>
        <taxon>Cytophagia</taxon>
        <taxon>Cytophagales</taxon>
        <taxon>Microscillaceae</taxon>
        <taxon>Microscilla</taxon>
    </lineage>
</organism>
<dbReference type="Proteomes" id="UP000004095">
    <property type="component" value="Unassembled WGS sequence"/>
</dbReference>
<keyword evidence="3" id="KW-1185">Reference proteome</keyword>
<dbReference type="EMBL" id="AAWS01000016">
    <property type="protein sequence ID" value="EAY28352.1"/>
    <property type="molecule type" value="Genomic_DNA"/>
</dbReference>
<accession>A1ZMH2</accession>
<reference evidence="2 3" key="1">
    <citation type="submission" date="2007-01" db="EMBL/GenBank/DDBJ databases">
        <authorList>
            <person name="Haygood M."/>
            <person name="Podell S."/>
            <person name="Anderson C."/>
            <person name="Hopkinson B."/>
            <person name="Roe K."/>
            <person name="Barbeau K."/>
            <person name="Gaasterland T."/>
            <person name="Ferriera S."/>
            <person name="Johnson J."/>
            <person name="Kravitz S."/>
            <person name="Beeson K."/>
            <person name="Sutton G."/>
            <person name="Rogers Y.-H."/>
            <person name="Friedman R."/>
            <person name="Frazier M."/>
            <person name="Venter J.C."/>
        </authorList>
    </citation>
    <scope>NUCLEOTIDE SEQUENCE [LARGE SCALE GENOMIC DNA]</scope>
    <source>
        <strain evidence="2 3">ATCC 23134</strain>
    </source>
</reference>
<proteinExistence type="predicted"/>
<dbReference type="AlphaFoldDB" id="A1ZMH2"/>
<evidence type="ECO:0000313" key="3">
    <source>
        <dbReference type="Proteomes" id="UP000004095"/>
    </source>
</evidence>
<sequence>MTQITQYNKEELREILPEAFQRYRDQPTLLVLSDTNIFADDPGGRSLAVKHSHKFHTRIFRFQNPEYAEGRQEQAFGVIEDVEEEEATPGAKKTSAKATAKKVAEDNLEDKDDISANLTEQVKTEEKAAEAKKAATTVRKSGTAGVKAKK</sequence>
<name>A1ZMH2_MICM2</name>